<proteinExistence type="predicted"/>
<organism evidence="1 2">
    <name type="scientific">Thiomonas arsenitoxydans (strain DSM 22701 / CIP 110005 / 3As)</name>
    <dbReference type="NCBI Taxonomy" id="426114"/>
    <lineage>
        <taxon>Bacteria</taxon>
        <taxon>Pseudomonadati</taxon>
        <taxon>Pseudomonadota</taxon>
        <taxon>Betaproteobacteria</taxon>
        <taxon>Burkholderiales</taxon>
        <taxon>Thiomonas</taxon>
    </lineage>
</organism>
<evidence type="ECO:0000313" key="1">
    <source>
        <dbReference type="EMBL" id="CQR32226.1"/>
    </source>
</evidence>
<comment type="caution">
    <text evidence="1">The sequence shown here is derived from an EMBL/GenBank/DDBJ whole genome shotgun (WGS) entry which is preliminary data.</text>
</comment>
<accession>A0ABP1Z297</accession>
<name>A0ABP1Z297_THIA3</name>
<evidence type="ECO:0000313" key="2">
    <source>
        <dbReference type="Proteomes" id="UP000078599"/>
    </source>
</evidence>
<sequence>MVCSKPKIIPSYRTKTYLLDKPLSGQK</sequence>
<protein>
    <submittedName>
        <fullName evidence="1">Uncharacterized protein</fullName>
    </submittedName>
</protein>
<gene>
    <name evidence="1" type="ORF">THICB1_20105</name>
</gene>
<dbReference type="EMBL" id="CTRI01000012">
    <property type="protein sequence ID" value="CQR32226.1"/>
    <property type="molecule type" value="Genomic_DNA"/>
</dbReference>
<keyword evidence="2" id="KW-1185">Reference proteome</keyword>
<reference evidence="1 2" key="1">
    <citation type="submission" date="2015-03" db="EMBL/GenBank/DDBJ databases">
        <authorList>
            <person name="Regsiter A."/>
            <person name="william w."/>
        </authorList>
    </citation>
    <scope>NUCLEOTIDE SEQUENCE [LARGE SCALE GENOMIC DNA]</scope>
    <source>
        <strain evidence="1 2">CB1</strain>
    </source>
</reference>
<dbReference type="Proteomes" id="UP000078599">
    <property type="component" value="Unassembled WGS sequence"/>
</dbReference>